<evidence type="ECO:0000259" key="2">
    <source>
        <dbReference type="PROSITE" id="PS50858"/>
    </source>
</evidence>
<evidence type="ECO:0000313" key="4">
    <source>
        <dbReference type="Proteomes" id="UP001149074"/>
    </source>
</evidence>
<dbReference type="Proteomes" id="UP001149074">
    <property type="component" value="Unassembled WGS sequence"/>
</dbReference>
<feature type="region of interest" description="Disordered" evidence="1">
    <location>
        <begin position="113"/>
        <end position="140"/>
    </location>
</feature>
<dbReference type="PROSITE" id="PS50858">
    <property type="entry name" value="BSD"/>
    <property type="match status" value="1"/>
</dbReference>
<name>A0A9W9EXP2_9EURO</name>
<feature type="domain" description="BSD" evidence="2">
    <location>
        <begin position="239"/>
        <end position="291"/>
    </location>
</feature>
<organism evidence="3 4">
    <name type="scientific">Penicillium argentinense</name>
    <dbReference type="NCBI Taxonomy" id="1131581"/>
    <lineage>
        <taxon>Eukaryota</taxon>
        <taxon>Fungi</taxon>
        <taxon>Dikarya</taxon>
        <taxon>Ascomycota</taxon>
        <taxon>Pezizomycotina</taxon>
        <taxon>Eurotiomycetes</taxon>
        <taxon>Eurotiomycetidae</taxon>
        <taxon>Eurotiales</taxon>
        <taxon>Aspergillaceae</taxon>
        <taxon>Penicillium</taxon>
    </lineage>
</organism>
<dbReference type="InterPro" id="IPR005607">
    <property type="entry name" value="BSD_dom"/>
</dbReference>
<reference evidence="3" key="1">
    <citation type="submission" date="2022-11" db="EMBL/GenBank/DDBJ databases">
        <authorList>
            <person name="Petersen C."/>
        </authorList>
    </citation>
    <scope>NUCLEOTIDE SEQUENCE</scope>
    <source>
        <strain evidence="3">IBT 30761</strain>
    </source>
</reference>
<dbReference type="GeneID" id="81360088"/>
<dbReference type="Pfam" id="PF03909">
    <property type="entry name" value="BSD"/>
    <property type="match status" value="1"/>
</dbReference>
<dbReference type="PANTHER" id="PTHR16019:SF5">
    <property type="entry name" value="BSD DOMAIN-CONTAINING PROTEIN 1"/>
    <property type="match status" value="1"/>
</dbReference>
<evidence type="ECO:0000256" key="1">
    <source>
        <dbReference type="SAM" id="MobiDB-lite"/>
    </source>
</evidence>
<reference evidence="3" key="2">
    <citation type="journal article" date="2023" name="IMA Fungus">
        <title>Comparative genomic study of the Penicillium genus elucidates a diverse pangenome and 15 lateral gene transfer events.</title>
        <authorList>
            <person name="Petersen C."/>
            <person name="Sorensen T."/>
            <person name="Nielsen M.R."/>
            <person name="Sondergaard T.E."/>
            <person name="Sorensen J.L."/>
            <person name="Fitzpatrick D.A."/>
            <person name="Frisvad J.C."/>
            <person name="Nielsen K.L."/>
        </authorList>
    </citation>
    <scope>NUCLEOTIDE SEQUENCE</scope>
    <source>
        <strain evidence="3">IBT 30761</strain>
    </source>
</reference>
<dbReference type="AlphaFoldDB" id="A0A9W9EXP2"/>
<keyword evidence="4" id="KW-1185">Reference proteome</keyword>
<protein>
    <recommendedName>
        <fullName evidence="2">BSD domain-containing protein</fullName>
    </recommendedName>
</protein>
<proteinExistence type="predicted"/>
<dbReference type="SUPFAM" id="SSF140383">
    <property type="entry name" value="BSD domain-like"/>
    <property type="match status" value="1"/>
</dbReference>
<feature type="region of interest" description="Disordered" evidence="1">
    <location>
        <begin position="301"/>
        <end position="397"/>
    </location>
</feature>
<comment type="caution">
    <text evidence="3">The sequence shown here is derived from an EMBL/GenBank/DDBJ whole genome shotgun (WGS) entry which is preliminary data.</text>
</comment>
<dbReference type="EMBL" id="JAPQKI010000009">
    <property type="protein sequence ID" value="KAJ5089933.1"/>
    <property type="molecule type" value="Genomic_DNA"/>
</dbReference>
<accession>A0A9W9EXP2</accession>
<dbReference type="SMART" id="SM00751">
    <property type="entry name" value="BSD"/>
    <property type="match status" value="1"/>
</dbReference>
<dbReference type="OrthoDB" id="73788at2759"/>
<feature type="region of interest" description="Disordered" evidence="1">
    <location>
        <begin position="13"/>
        <end position="34"/>
    </location>
</feature>
<dbReference type="RefSeq" id="XP_056471915.1">
    <property type="nucleotide sequence ID" value="XM_056621109.1"/>
</dbReference>
<feature type="compositionally biased region" description="Acidic residues" evidence="1">
    <location>
        <begin position="306"/>
        <end position="320"/>
    </location>
</feature>
<gene>
    <name evidence="3" type="ORF">N7532_008617</name>
</gene>
<dbReference type="Gene3D" id="1.10.3970.10">
    <property type="entry name" value="BSD domain"/>
    <property type="match status" value="1"/>
</dbReference>
<feature type="compositionally biased region" description="Basic and acidic residues" evidence="1">
    <location>
        <begin position="378"/>
        <end position="390"/>
    </location>
</feature>
<dbReference type="InterPro" id="IPR035925">
    <property type="entry name" value="BSD_dom_sf"/>
</dbReference>
<sequence>MDIAYDHIQEEILTSQQEEGSSSSNTNSDNKNKNIDLNSELQETFRAFSASPWGTRIGGLWDNVRKQGESYYEGARQEYSAVSEEAVKGFSTLRDSIVDQTKGLSLSTAAMATSGEGCNDEAATPTATKGGEAAGPSGEGFISRFKAEAARRLKEIEKAEEAADEAIMRFGMNISQRLREAVSIVPPETDESGKLLFESKDADGKRVIHATRFEAQLHVIHSNLESFTKEPASDKFPEFKKEFNVESKTDEIAADLETYPELRAAMEKVVPETVEYAEFWTRYYFLRLVIETEEKKRKELLNGANAEEEEEIGWDDDSDSESQSPSTPQVQPDSKKLAPRNDSPKAESRNSNDLQSQADSESSYDVVSGATSRNPGSPKEKYPNTDSKADDSDEDWE</sequence>
<dbReference type="InterPro" id="IPR051494">
    <property type="entry name" value="BSD_domain-containing"/>
</dbReference>
<evidence type="ECO:0000313" key="3">
    <source>
        <dbReference type="EMBL" id="KAJ5089933.1"/>
    </source>
</evidence>
<dbReference type="PANTHER" id="PTHR16019">
    <property type="entry name" value="SYNAPSE-ASSOCIATED PROTEIN"/>
    <property type="match status" value="1"/>
</dbReference>
<feature type="compositionally biased region" description="Polar residues" evidence="1">
    <location>
        <begin position="351"/>
        <end position="375"/>
    </location>
</feature>
<dbReference type="GO" id="GO:0005737">
    <property type="term" value="C:cytoplasm"/>
    <property type="evidence" value="ECO:0007669"/>
    <property type="project" value="TreeGrafter"/>
</dbReference>